<evidence type="ECO:0000313" key="2">
    <source>
        <dbReference type="Proteomes" id="UP000283387"/>
    </source>
</evidence>
<dbReference type="InterPro" id="IPR027417">
    <property type="entry name" value="P-loop_NTPase"/>
</dbReference>
<protein>
    <submittedName>
        <fullName evidence="1">Cytidylate kinase</fullName>
    </submittedName>
</protein>
<dbReference type="Pfam" id="PF13189">
    <property type="entry name" value="Cytidylate_kin2"/>
    <property type="match status" value="1"/>
</dbReference>
<proteinExistence type="predicted"/>
<dbReference type="AlphaFoldDB" id="A0A419VWH8"/>
<organism evidence="1 2">
    <name type="scientific">Mangrovibacterium diazotrophicum</name>
    <dbReference type="NCBI Taxonomy" id="1261403"/>
    <lineage>
        <taxon>Bacteria</taxon>
        <taxon>Pseudomonadati</taxon>
        <taxon>Bacteroidota</taxon>
        <taxon>Bacteroidia</taxon>
        <taxon>Marinilabiliales</taxon>
        <taxon>Prolixibacteraceae</taxon>
        <taxon>Mangrovibacterium</taxon>
    </lineage>
</organism>
<dbReference type="Proteomes" id="UP000283387">
    <property type="component" value="Unassembled WGS sequence"/>
</dbReference>
<gene>
    <name evidence="1" type="ORF">BC643_4203</name>
</gene>
<dbReference type="Gene3D" id="3.40.50.300">
    <property type="entry name" value="P-loop containing nucleotide triphosphate hydrolases"/>
    <property type="match status" value="1"/>
</dbReference>
<keyword evidence="1" id="KW-0418">Kinase</keyword>
<dbReference type="OrthoDB" id="87655at2"/>
<sequence length="241" mass="27960">MENTLLNYMNKRFGEEGKRRTEHFKMAGPVITISREVGCGGIKLSQKLAEELNKSVFCKQWQVISKEVLSESARELKMKPEKVDRIFSSQEHFTFDEILSAFSDKYYKSNKVITKTVREVIHNFATDGCCIIVGRAGHLIANDIDNALHVRLIAPIKWRVESISARRNLSKADALKYINETEKEREVFRDHFRKNKHEPESFDIIIDISRFEMNKLVKIILTAFEMKGIPDQMKKTVPYFG</sequence>
<dbReference type="GO" id="GO:0016301">
    <property type="term" value="F:kinase activity"/>
    <property type="evidence" value="ECO:0007669"/>
    <property type="project" value="UniProtKB-KW"/>
</dbReference>
<comment type="caution">
    <text evidence="1">The sequence shown here is derived from an EMBL/GenBank/DDBJ whole genome shotgun (WGS) entry which is preliminary data.</text>
</comment>
<dbReference type="EMBL" id="RAPN01000004">
    <property type="protein sequence ID" value="RKD86510.1"/>
    <property type="molecule type" value="Genomic_DNA"/>
</dbReference>
<keyword evidence="2" id="KW-1185">Reference proteome</keyword>
<dbReference type="RefSeq" id="WP_120275200.1">
    <property type="nucleotide sequence ID" value="NZ_RAPN01000004.1"/>
</dbReference>
<accession>A0A419VWH8</accession>
<evidence type="ECO:0000313" key="1">
    <source>
        <dbReference type="EMBL" id="RKD86510.1"/>
    </source>
</evidence>
<dbReference type="SUPFAM" id="SSF52540">
    <property type="entry name" value="P-loop containing nucleoside triphosphate hydrolases"/>
    <property type="match status" value="1"/>
</dbReference>
<keyword evidence="1" id="KW-0808">Transferase</keyword>
<name>A0A419VWH8_9BACT</name>
<reference evidence="1 2" key="1">
    <citation type="submission" date="2018-09" db="EMBL/GenBank/DDBJ databases">
        <title>Genomic Encyclopedia of Archaeal and Bacterial Type Strains, Phase II (KMG-II): from individual species to whole genera.</title>
        <authorList>
            <person name="Goeker M."/>
        </authorList>
    </citation>
    <scope>NUCLEOTIDE SEQUENCE [LARGE SCALE GENOMIC DNA]</scope>
    <source>
        <strain evidence="1 2">DSM 27148</strain>
    </source>
</reference>